<dbReference type="Pfam" id="PF14391">
    <property type="entry name" value="DUF4421"/>
    <property type="match status" value="1"/>
</dbReference>
<keyword evidence="1" id="KW-0732">Signal</keyword>
<evidence type="ECO:0000256" key="1">
    <source>
        <dbReference type="SAM" id="SignalP"/>
    </source>
</evidence>
<evidence type="ECO:0000313" key="3">
    <source>
        <dbReference type="Proteomes" id="UP000664317"/>
    </source>
</evidence>
<keyword evidence="3" id="KW-1185">Reference proteome</keyword>
<evidence type="ECO:0000313" key="2">
    <source>
        <dbReference type="EMBL" id="MBN7811784.1"/>
    </source>
</evidence>
<gene>
    <name evidence="2" type="ORF">J0A68_12570</name>
</gene>
<sequence>MRLFFRLLFAFLFVIASDCLVAQTRGVDTAYVRELPTKMALRTYLSKKYTEINYGQELGIYEPNSGLNLGLGMTFQKFTLNIGVPYSFMNPNRIKQWPASLDLQAHAYPNRWIFDFFGQFYNGYTMKEGNAVGEDYLREDVSVVKLGLGANYLFNGDKISLEAAFLQSAIQKRSAFSPMFGLEVYRVRISGDSLLIPTEMPLAGNYQRADFYQVGPSGGLVGTLVFGRGFFLTGAASANLALGISKGDQNKETREVGLVPSYFLRGFAGYNGERYSINVNYLYKHLNLAGQQDVSQSTNTGNYRLNLIYRIQPGPKFTEVYTKLNPWNILQRILDNALGHGKEPTVESGH</sequence>
<reference evidence="2 3" key="1">
    <citation type="submission" date="2021-03" db="EMBL/GenBank/DDBJ databases">
        <title>novel species isolated from a fishpond in China.</title>
        <authorList>
            <person name="Lu H."/>
            <person name="Cai Z."/>
        </authorList>
    </citation>
    <scope>NUCLEOTIDE SEQUENCE [LARGE SCALE GENOMIC DNA]</scope>
    <source>
        <strain evidence="2 3">H41</strain>
    </source>
</reference>
<organism evidence="2 3">
    <name type="scientific">Algoriphagus oliviformis</name>
    <dbReference type="NCBI Taxonomy" id="2811231"/>
    <lineage>
        <taxon>Bacteria</taxon>
        <taxon>Pseudomonadati</taxon>
        <taxon>Bacteroidota</taxon>
        <taxon>Cytophagia</taxon>
        <taxon>Cytophagales</taxon>
        <taxon>Cyclobacteriaceae</taxon>
        <taxon>Algoriphagus</taxon>
    </lineage>
</organism>
<comment type="caution">
    <text evidence="2">The sequence shown here is derived from an EMBL/GenBank/DDBJ whole genome shotgun (WGS) entry which is preliminary data.</text>
</comment>
<name>A0ABS3C5C1_9BACT</name>
<dbReference type="RefSeq" id="WP_206578551.1">
    <property type="nucleotide sequence ID" value="NZ_JAFKCT010000004.1"/>
</dbReference>
<dbReference type="InterPro" id="IPR025535">
    <property type="entry name" value="DUF4421"/>
</dbReference>
<feature type="signal peptide" evidence="1">
    <location>
        <begin position="1"/>
        <end position="22"/>
    </location>
</feature>
<accession>A0ABS3C5C1</accession>
<proteinExistence type="predicted"/>
<dbReference type="Proteomes" id="UP000664317">
    <property type="component" value="Unassembled WGS sequence"/>
</dbReference>
<dbReference type="EMBL" id="JAFKCT010000004">
    <property type="protein sequence ID" value="MBN7811784.1"/>
    <property type="molecule type" value="Genomic_DNA"/>
</dbReference>
<feature type="chain" id="PRO_5045127391" evidence="1">
    <location>
        <begin position="23"/>
        <end position="350"/>
    </location>
</feature>
<protein>
    <submittedName>
        <fullName evidence="2">DUF4421 domain-containing protein</fullName>
    </submittedName>
</protein>